<name>F7TAX1_9BURK</name>
<dbReference type="EMBL" id="AFRQ01000148">
    <property type="protein sequence ID" value="EGP42536.1"/>
    <property type="molecule type" value="Genomic_DNA"/>
</dbReference>
<comment type="caution">
    <text evidence="1">The sequence shown here is derived from an EMBL/GenBank/DDBJ whole genome shotgun (WGS) entry which is preliminary data.</text>
</comment>
<dbReference type="HOGENOM" id="CLU_2285222_0_0_4"/>
<gene>
    <name evidence="1" type="ORF">AXXA_30617</name>
</gene>
<accession>F7TAX1</accession>
<reference evidence="1 2" key="1">
    <citation type="submission" date="2011-06" db="EMBL/GenBank/DDBJ databases">
        <authorList>
            <person name="Bador J."/>
            <person name="Amoureux L."/>
            <person name="Neuwirth C."/>
        </authorList>
    </citation>
    <scope>NUCLEOTIDE SEQUENCE [LARGE SCALE GENOMIC DNA]</scope>
    <source>
        <strain evidence="1 2">AXX-A</strain>
    </source>
</reference>
<protein>
    <submittedName>
        <fullName evidence="1">Uncharacterized protein</fullName>
    </submittedName>
</protein>
<sequence>MPSFGCVEPAAGRGATGCKFGFDLGNWHQAAGVGGIQASQHLTSEPDAMPNRILLLMSGLAQMSRMGAVSGPLDGSELVVQDFMDTKDRITHCIAPVRALT</sequence>
<dbReference type="AlphaFoldDB" id="F7TAX1"/>
<organism evidence="1 2">
    <name type="scientific">Achromobacter insuavis AXX-A</name>
    <dbReference type="NCBI Taxonomy" id="1003200"/>
    <lineage>
        <taxon>Bacteria</taxon>
        <taxon>Pseudomonadati</taxon>
        <taxon>Pseudomonadota</taxon>
        <taxon>Betaproteobacteria</taxon>
        <taxon>Burkholderiales</taxon>
        <taxon>Alcaligenaceae</taxon>
        <taxon>Achromobacter</taxon>
    </lineage>
</organism>
<evidence type="ECO:0000313" key="1">
    <source>
        <dbReference type="EMBL" id="EGP42536.1"/>
    </source>
</evidence>
<proteinExistence type="predicted"/>
<evidence type="ECO:0000313" key="2">
    <source>
        <dbReference type="Proteomes" id="UP000004853"/>
    </source>
</evidence>
<dbReference type="Proteomes" id="UP000004853">
    <property type="component" value="Unassembled WGS sequence"/>
</dbReference>